<dbReference type="RefSeq" id="WP_339614983.1">
    <property type="nucleotide sequence ID" value="NZ_AP031500.1"/>
</dbReference>
<name>A0ABV7HQK8_9GAMM</name>
<keyword evidence="1" id="KW-0175">Coiled coil</keyword>
<feature type="coiled-coil region" evidence="1">
    <location>
        <begin position="63"/>
        <end position="90"/>
    </location>
</feature>
<keyword evidence="4" id="KW-1185">Reference proteome</keyword>
<evidence type="ECO:0000256" key="1">
    <source>
        <dbReference type="SAM" id="Coils"/>
    </source>
</evidence>
<feature type="chain" id="PRO_5046594895" evidence="2">
    <location>
        <begin position="22"/>
        <end position="96"/>
    </location>
</feature>
<feature type="signal peptide" evidence="2">
    <location>
        <begin position="1"/>
        <end position="21"/>
    </location>
</feature>
<dbReference type="PROSITE" id="PS51257">
    <property type="entry name" value="PROKAR_LIPOPROTEIN"/>
    <property type="match status" value="1"/>
</dbReference>
<reference evidence="4" key="1">
    <citation type="journal article" date="2019" name="Int. J. Syst. Evol. Microbiol.">
        <title>The Global Catalogue of Microorganisms (GCM) 10K type strain sequencing project: providing services to taxonomists for standard genome sequencing and annotation.</title>
        <authorList>
            <consortium name="The Broad Institute Genomics Platform"/>
            <consortium name="The Broad Institute Genome Sequencing Center for Infectious Disease"/>
            <person name="Wu L."/>
            <person name="Ma J."/>
        </authorList>
    </citation>
    <scope>NUCLEOTIDE SEQUENCE [LARGE SCALE GENOMIC DNA]</scope>
    <source>
        <strain evidence="4">KCTC 52141</strain>
    </source>
</reference>
<organism evidence="3 4">
    <name type="scientific">Gilvimarinus japonicus</name>
    <dbReference type="NCBI Taxonomy" id="1796469"/>
    <lineage>
        <taxon>Bacteria</taxon>
        <taxon>Pseudomonadati</taxon>
        <taxon>Pseudomonadota</taxon>
        <taxon>Gammaproteobacteria</taxon>
        <taxon>Cellvibrionales</taxon>
        <taxon>Cellvibrionaceae</taxon>
        <taxon>Gilvimarinus</taxon>
    </lineage>
</organism>
<evidence type="ECO:0000256" key="2">
    <source>
        <dbReference type="SAM" id="SignalP"/>
    </source>
</evidence>
<dbReference type="EMBL" id="JBHRTL010000006">
    <property type="protein sequence ID" value="MFC3154825.1"/>
    <property type="molecule type" value="Genomic_DNA"/>
</dbReference>
<gene>
    <name evidence="3" type="ORF">ACFOEB_06375</name>
</gene>
<protein>
    <submittedName>
        <fullName evidence="3">Uncharacterized protein</fullName>
    </submittedName>
</protein>
<comment type="caution">
    <text evidence="3">The sequence shown here is derived from an EMBL/GenBank/DDBJ whole genome shotgun (WGS) entry which is preliminary data.</text>
</comment>
<evidence type="ECO:0000313" key="4">
    <source>
        <dbReference type="Proteomes" id="UP001595548"/>
    </source>
</evidence>
<sequence length="96" mass="10545">MKKALIAASLLTVFAAASTQACDKPQNRPAIPDPTTAVTAQMVKTNNEVKAYVRATESYLSCAKLSSNELRSAETELKDYAEEFNKTIRTFKQLNS</sequence>
<dbReference type="Proteomes" id="UP001595548">
    <property type="component" value="Unassembled WGS sequence"/>
</dbReference>
<evidence type="ECO:0000313" key="3">
    <source>
        <dbReference type="EMBL" id="MFC3154825.1"/>
    </source>
</evidence>
<proteinExistence type="predicted"/>
<keyword evidence="2" id="KW-0732">Signal</keyword>
<accession>A0ABV7HQK8</accession>